<dbReference type="Gene3D" id="3.40.630.30">
    <property type="match status" value="1"/>
</dbReference>
<dbReference type="SUPFAM" id="SSF56281">
    <property type="entry name" value="Metallo-hydrolase/oxidoreductase"/>
    <property type="match status" value="1"/>
</dbReference>
<evidence type="ECO:0000313" key="6">
    <source>
        <dbReference type="Proteomes" id="UP001056455"/>
    </source>
</evidence>
<dbReference type="InterPro" id="IPR000182">
    <property type="entry name" value="GNAT_dom"/>
</dbReference>
<keyword evidence="2 5" id="KW-0012">Acyltransferase</keyword>
<dbReference type="InterPro" id="IPR001279">
    <property type="entry name" value="Metallo-B-lactamas"/>
</dbReference>
<organism evidence="5 6">
    <name type="scientific">Ornithinimicrobium faecis</name>
    <dbReference type="NCBI Taxonomy" id="2934158"/>
    <lineage>
        <taxon>Bacteria</taxon>
        <taxon>Bacillati</taxon>
        <taxon>Actinomycetota</taxon>
        <taxon>Actinomycetes</taxon>
        <taxon>Micrococcales</taxon>
        <taxon>Ornithinimicrobiaceae</taxon>
        <taxon>Ornithinimicrobium</taxon>
    </lineage>
</organism>
<dbReference type="InterPro" id="IPR051531">
    <property type="entry name" value="N-acetyltransferase"/>
</dbReference>
<reference evidence="5" key="1">
    <citation type="submission" date="2022-06" db="EMBL/GenBank/DDBJ databases">
        <title>Ornithinimicrobium HY1793.</title>
        <authorList>
            <person name="Huang Y."/>
        </authorList>
    </citation>
    <scope>NUCLEOTIDE SEQUENCE</scope>
    <source>
        <strain evidence="5">HY1793</strain>
    </source>
</reference>
<protein>
    <submittedName>
        <fullName evidence="5">GNAT family N-acetyltransferase</fullName>
        <ecNumber evidence="5">2.3.1.-</ecNumber>
    </submittedName>
</protein>
<dbReference type="SMART" id="SM00849">
    <property type="entry name" value="Lactamase_B"/>
    <property type="match status" value="1"/>
</dbReference>
<accession>A0ABY4YXX8</accession>
<sequence>MLDITRLPLQDGTVRLRPLTRADAAAYAEGTTDPAVRARAHLPEAEYTPESVAAMADGVVREGLQRGDLAVLTIADAGTDEFAGSLVIFDVSQDEAEVGFWLHPRSRGRGVAGSALQLSARFATASGLHALTARTVPDNTAAQAVLSRSGFVETGRGRGTTPSGQDVEMVHYRRDLRATTTLDWSVTWHAGHPSPAHDPAPKIQTHWVADDLVVLRQNKSVHFEAPFMFLILGRSRALLIDTGATADPEDFPLRQVVDELIDSWWSGDVPHAHELLVAHTHGHGDHRAADGQFADRPRTTVVGHSLPEVLAHYGFGDWPATPRQLDLGERVLDVIPAPGHHPSATAFYDRRTGLLLTGDSLYPGRLYVEDWEAFVASVDRLVTWSQEHPISYAVGCHIELSAAGQEYPMGTTHHPDEPPLQMPASALTELQTAVREIDGQQGRHAFDRFRVWHLL</sequence>
<dbReference type="RefSeq" id="WP_252595138.1">
    <property type="nucleotide sequence ID" value="NZ_CP099489.1"/>
</dbReference>
<keyword evidence="6" id="KW-1185">Reference proteome</keyword>
<dbReference type="GO" id="GO:0016746">
    <property type="term" value="F:acyltransferase activity"/>
    <property type="evidence" value="ECO:0007669"/>
    <property type="project" value="UniProtKB-KW"/>
</dbReference>
<evidence type="ECO:0000313" key="5">
    <source>
        <dbReference type="EMBL" id="USQ81601.1"/>
    </source>
</evidence>
<evidence type="ECO:0000256" key="2">
    <source>
        <dbReference type="ARBA" id="ARBA00023315"/>
    </source>
</evidence>
<dbReference type="Pfam" id="PF00753">
    <property type="entry name" value="Lactamase_B"/>
    <property type="match status" value="1"/>
</dbReference>
<dbReference type="SUPFAM" id="SSF55729">
    <property type="entry name" value="Acyl-CoA N-acyltransferases (Nat)"/>
    <property type="match status" value="1"/>
</dbReference>
<dbReference type="InterPro" id="IPR016181">
    <property type="entry name" value="Acyl_CoA_acyltransferase"/>
</dbReference>
<dbReference type="Pfam" id="PF13302">
    <property type="entry name" value="Acetyltransf_3"/>
    <property type="match status" value="1"/>
</dbReference>
<keyword evidence="1 5" id="KW-0808">Transferase</keyword>
<gene>
    <name evidence="5" type="ORF">NF556_08130</name>
</gene>
<dbReference type="EMBL" id="CP099489">
    <property type="protein sequence ID" value="USQ81601.1"/>
    <property type="molecule type" value="Genomic_DNA"/>
</dbReference>
<dbReference type="EC" id="2.3.1.-" evidence="5"/>
<dbReference type="InterPro" id="IPR036866">
    <property type="entry name" value="RibonucZ/Hydroxyglut_hydro"/>
</dbReference>
<dbReference type="PANTHER" id="PTHR43792:SF8">
    <property type="entry name" value="[RIBOSOMAL PROTEIN US5]-ALANINE N-ACETYLTRANSFERASE"/>
    <property type="match status" value="1"/>
</dbReference>
<evidence type="ECO:0000259" key="4">
    <source>
        <dbReference type="PROSITE" id="PS51186"/>
    </source>
</evidence>
<proteinExistence type="inferred from homology"/>
<dbReference type="Gene3D" id="3.60.15.10">
    <property type="entry name" value="Ribonuclease Z/Hydroxyacylglutathione hydrolase-like"/>
    <property type="match status" value="1"/>
</dbReference>
<comment type="similarity">
    <text evidence="3">Belongs to the acetyltransferase family. RimJ subfamily.</text>
</comment>
<name>A0ABY4YXX8_9MICO</name>
<feature type="domain" description="N-acetyltransferase" evidence="4">
    <location>
        <begin position="14"/>
        <end position="174"/>
    </location>
</feature>
<dbReference type="PANTHER" id="PTHR43792">
    <property type="entry name" value="GNAT FAMILY, PUTATIVE (AFU_ORTHOLOGUE AFUA_3G00765)-RELATED-RELATED"/>
    <property type="match status" value="1"/>
</dbReference>
<evidence type="ECO:0000256" key="3">
    <source>
        <dbReference type="ARBA" id="ARBA00038502"/>
    </source>
</evidence>
<dbReference type="Proteomes" id="UP001056455">
    <property type="component" value="Chromosome"/>
</dbReference>
<evidence type="ECO:0000256" key="1">
    <source>
        <dbReference type="ARBA" id="ARBA00022679"/>
    </source>
</evidence>
<dbReference type="PROSITE" id="PS51186">
    <property type="entry name" value="GNAT"/>
    <property type="match status" value="1"/>
</dbReference>